<keyword evidence="2" id="KW-1133">Transmembrane helix</keyword>
<dbReference type="InterPro" id="IPR037151">
    <property type="entry name" value="AlkB-like_sf"/>
</dbReference>
<dbReference type="Gene3D" id="2.60.120.590">
    <property type="entry name" value="Alpha-ketoglutarate-dependent dioxygenase AlkB-like"/>
    <property type="match status" value="1"/>
</dbReference>
<comment type="caution">
    <text evidence="3">The sequence shown here is derived from an EMBL/GenBank/DDBJ whole genome shotgun (WGS) entry which is preliminary data.</text>
</comment>
<feature type="transmembrane region" description="Helical" evidence="2">
    <location>
        <begin position="187"/>
        <end position="210"/>
    </location>
</feature>
<name>A0AAV7HEE2_DENCH</name>
<dbReference type="PANTHER" id="PTHR31447:SF1">
    <property type="entry name" value="OS06G0138200 PROTEIN"/>
    <property type="match status" value="1"/>
</dbReference>
<keyword evidence="4" id="KW-1185">Reference proteome</keyword>
<evidence type="ECO:0000256" key="2">
    <source>
        <dbReference type="SAM" id="Phobius"/>
    </source>
</evidence>
<dbReference type="Proteomes" id="UP000775213">
    <property type="component" value="Unassembled WGS sequence"/>
</dbReference>
<evidence type="ECO:0000256" key="1">
    <source>
        <dbReference type="ARBA" id="ARBA00007879"/>
    </source>
</evidence>
<dbReference type="SUPFAM" id="SSF51197">
    <property type="entry name" value="Clavaminate synthase-like"/>
    <property type="match status" value="1"/>
</dbReference>
<dbReference type="GO" id="GO:0032451">
    <property type="term" value="F:demethylase activity"/>
    <property type="evidence" value="ECO:0007669"/>
    <property type="project" value="InterPro"/>
</dbReference>
<gene>
    <name evidence="3" type="ORF">IEQ34_006247</name>
</gene>
<reference evidence="3 4" key="1">
    <citation type="journal article" date="2021" name="Hortic Res">
        <title>Chromosome-scale assembly of the Dendrobium chrysotoxum genome enhances the understanding of orchid evolution.</title>
        <authorList>
            <person name="Zhang Y."/>
            <person name="Zhang G.Q."/>
            <person name="Zhang D."/>
            <person name="Liu X.D."/>
            <person name="Xu X.Y."/>
            <person name="Sun W.H."/>
            <person name="Yu X."/>
            <person name="Zhu X."/>
            <person name="Wang Z.W."/>
            <person name="Zhao X."/>
            <person name="Zhong W.Y."/>
            <person name="Chen H."/>
            <person name="Yin W.L."/>
            <person name="Huang T."/>
            <person name="Niu S.C."/>
            <person name="Liu Z.J."/>
        </authorList>
    </citation>
    <scope>NUCLEOTIDE SEQUENCE [LARGE SCALE GENOMIC DNA]</scope>
    <source>
        <strain evidence="3">Lindl</strain>
    </source>
</reference>
<accession>A0AAV7HEE2</accession>
<evidence type="ECO:0000313" key="4">
    <source>
        <dbReference type="Proteomes" id="UP000775213"/>
    </source>
</evidence>
<dbReference type="PANTHER" id="PTHR31447">
    <property type="entry name" value="HYDROXYPROLINE-RICH GLYCOPROTEIN FAMILY PROTEIN-RELATED"/>
    <property type="match status" value="1"/>
</dbReference>
<keyword evidence="2" id="KW-0812">Transmembrane</keyword>
<keyword evidence="2" id="KW-0472">Membrane</keyword>
<dbReference type="AlphaFoldDB" id="A0AAV7HEE2"/>
<dbReference type="GO" id="GO:0006402">
    <property type="term" value="P:mRNA catabolic process"/>
    <property type="evidence" value="ECO:0007669"/>
    <property type="project" value="InterPro"/>
</dbReference>
<sequence length="253" mass="29643">MEEKVELNPKKTKLYIEERKQRIFTSFSMKKDYICLERINRILVNILHGLELHIYVFNSMEQKEIIIVQSLLKITIEKNGIILGILCNVIADHIPNLLKLMIKRLITSHVLSINYVHDSCIINIYDPGDYISPHIDSNDFERPFSIVECNIIFGHKLKSVGSGEFIRLSSIPLPVVSCKRFHNFTSFLIIHLSLISNVLNFFLKFCRIYVIFRKMDKAKRPHNFKLDLDLQNIKSFDLSDATKSYHTYKRMPL</sequence>
<dbReference type="GO" id="GO:0003729">
    <property type="term" value="F:mRNA binding"/>
    <property type="evidence" value="ECO:0007669"/>
    <property type="project" value="InterPro"/>
</dbReference>
<comment type="similarity">
    <text evidence="1">Belongs to the alkB family.</text>
</comment>
<protein>
    <submittedName>
        <fullName evidence="3">Uncharacterized protein</fullName>
    </submittedName>
</protein>
<dbReference type="InterPro" id="IPR044842">
    <property type="entry name" value="ALKBH9B/ALKBH10B-like"/>
</dbReference>
<dbReference type="EMBL" id="JAGFBR010000006">
    <property type="protein sequence ID" value="KAH0466144.1"/>
    <property type="molecule type" value="Genomic_DNA"/>
</dbReference>
<proteinExistence type="inferred from homology"/>
<evidence type="ECO:0000313" key="3">
    <source>
        <dbReference type="EMBL" id="KAH0466144.1"/>
    </source>
</evidence>
<organism evidence="3 4">
    <name type="scientific">Dendrobium chrysotoxum</name>
    <name type="common">Orchid</name>
    <dbReference type="NCBI Taxonomy" id="161865"/>
    <lineage>
        <taxon>Eukaryota</taxon>
        <taxon>Viridiplantae</taxon>
        <taxon>Streptophyta</taxon>
        <taxon>Embryophyta</taxon>
        <taxon>Tracheophyta</taxon>
        <taxon>Spermatophyta</taxon>
        <taxon>Magnoliopsida</taxon>
        <taxon>Liliopsida</taxon>
        <taxon>Asparagales</taxon>
        <taxon>Orchidaceae</taxon>
        <taxon>Epidendroideae</taxon>
        <taxon>Malaxideae</taxon>
        <taxon>Dendrobiinae</taxon>
        <taxon>Dendrobium</taxon>
    </lineage>
</organism>